<sequence>IIDAKVSVQTGYMESKWVAERLFDAAAEKLGMRANVIRVGLISGGMNGAWDVSHWLPTIHFARFPNVGTFLGCLLTGPELAAWIPAHNTAAAIIDMQGTPRHTLHLIHPHPVEWSTIMGQITNILQVSLVPYVEWFARLDHASRHVDDDKKSKCQKEGHAALKLIEFYKLGLKNDTRNAESMGLMPSVVADKALKASKTLQDGELLPFIGQEDVRRWIDYWRGVCFL</sequence>
<accession>A0A0C9UEW4</accession>
<dbReference type="Gene3D" id="3.40.50.720">
    <property type="entry name" value="NAD(P)-binding Rossmann-like Domain"/>
    <property type="match status" value="1"/>
</dbReference>
<dbReference type="SUPFAM" id="SSF51735">
    <property type="entry name" value="NAD(P)-binding Rossmann-fold domains"/>
    <property type="match status" value="1"/>
</dbReference>
<name>A0A0C9UEW4_SPHS4</name>
<dbReference type="Proteomes" id="UP000054279">
    <property type="component" value="Unassembled WGS sequence"/>
</dbReference>
<organism evidence="4 5">
    <name type="scientific">Sphaerobolus stellatus (strain SS14)</name>
    <dbReference type="NCBI Taxonomy" id="990650"/>
    <lineage>
        <taxon>Eukaryota</taxon>
        <taxon>Fungi</taxon>
        <taxon>Dikarya</taxon>
        <taxon>Basidiomycota</taxon>
        <taxon>Agaricomycotina</taxon>
        <taxon>Agaricomycetes</taxon>
        <taxon>Phallomycetidae</taxon>
        <taxon>Geastrales</taxon>
        <taxon>Sphaerobolaceae</taxon>
        <taxon>Sphaerobolus</taxon>
    </lineage>
</organism>
<evidence type="ECO:0000256" key="1">
    <source>
        <dbReference type="ARBA" id="ARBA00022450"/>
    </source>
</evidence>
<dbReference type="EMBL" id="KN837136">
    <property type="protein sequence ID" value="KIJ41543.1"/>
    <property type="molecule type" value="Genomic_DNA"/>
</dbReference>
<evidence type="ECO:0000256" key="2">
    <source>
        <dbReference type="ARBA" id="ARBA00022553"/>
    </source>
</evidence>
<dbReference type="InterPro" id="IPR013120">
    <property type="entry name" value="FAR_NAD-bd"/>
</dbReference>
<keyword evidence="5" id="KW-1185">Reference proteome</keyword>
<dbReference type="PANTHER" id="PTHR43439:SF2">
    <property type="entry name" value="ENZYME, PUTATIVE (JCVI)-RELATED"/>
    <property type="match status" value="1"/>
</dbReference>
<dbReference type="OrthoDB" id="2773496at2759"/>
<protein>
    <recommendedName>
        <fullName evidence="3">Thioester reductase (TE) domain-containing protein</fullName>
    </recommendedName>
</protein>
<dbReference type="InterPro" id="IPR051414">
    <property type="entry name" value="Adenylate-forming_Reductase"/>
</dbReference>
<gene>
    <name evidence="4" type="ORF">M422DRAFT_172150</name>
</gene>
<dbReference type="AlphaFoldDB" id="A0A0C9UEW4"/>
<keyword evidence="2" id="KW-0597">Phosphoprotein</keyword>
<evidence type="ECO:0000313" key="5">
    <source>
        <dbReference type="Proteomes" id="UP000054279"/>
    </source>
</evidence>
<dbReference type="InterPro" id="IPR036291">
    <property type="entry name" value="NAD(P)-bd_dom_sf"/>
</dbReference>
<reference evidence="4 5" key="1">
    <citation type="submission" date="2014-06" db="EMBL/GenBank/DDBJ databases">
        <title>Evolutionary Origins and Diversification of the Mycorrhizal Mutualists.</title>
        <authorList>
            <consortium name="DOE Joint Genome Institute"/>
            <consortium name="Mycorrhizal Genomics Consortium"/>
            <person name="Kohler A."/>
            <person name="Kuo A."/>
            <person name="Nagy L.G."/>
            <person name="Floudas D."/>
            <person name="Copeland A."/>
            <person name="Barry K.W."/>
            <person name="Cichocki N."/>
            <person name="Veneault-Fourrey C."/>
            <person name="LaButti K."/>
            <person name="Lindquist E.A."/>
            <person name="Lipzen A."/>
            <person name="Lundell T."/>
            <person name="Morin E."/>
            <person name="Murat C."/>
            <person name="Riley R."/>
            <person name="Ohm R."/>
            <person name="Sun H."/>
            <person name="Tunlid A."/>
            <person name="Henrissat B."/>
            <person name="Grigoriev I.V."/>
            <person name="Hibbett D.S."/>
            <person name="Martin F."/>
        </authorList>
    </citation>
    <scope>NUCLEOTIDE SEQUENCE [LARGE SCALE GENOMIC DNA]</scope>
    <source>
        <strain evidence="4 5">SS14</strain>
    </source>
</reference>
<evidence type="ECO:0000259" key="3">
    <source>
        <dbReference type="Pfam" id="PF07993"/>
    </source>
</evidence>
<feature type="domain" description="Thioester reductase (TE)" evidence="3">
    <location>
        <begin position="6"/>
        <end position="59"/>
    </location>
</feature>
<dbReference type="Pfam" id="PF07993">
    <property type="entry name" value="NAD_binding_4"/>
    <property type="match status" value="1"/>
</dbReference>
<dbReference type="HOGENOM" id="CLU_101442_0_0_1"/>
<evidence type="ECO:0000313" key="4">
    <source>
        <dbReference type="EMBL" id="KIJ41543.1"/>
    </source>
</evidence>
<dbReference type="PANTHER" id="PTHR43439">
    <property type="entry name" value="PHENYLACETATE-COENZYME A LIGASE"/>
    <property type="match status" value="1"/>
</dbReference>
<feature type="non-terminal residue" evidence="4">
    <location>
        <position position="1"/>
    </location>
</feature>
<proteinExistence type="predicted"/>
<keyword evidence="1" id="KW-0596">Phosphopantetheine</keyword>